<evidence type="ECO:0000313" key="3">
    <source>
        <dbReference type="Proteomes" id="UP000267900"/>
    </source>
</evidence>
<dbReference type="EMBL" id="CP034587">
    <property type="protein sequence ID" value="AZQ71284.1"/>
    <property type="molecule type" value="Genomic_DNA"/>
</dbReference>
<keyword evidence="3" id="KW-1185">Reference proteome</keyword>
<dbReference type="RefSeq" id="WP_126913840.1">
    <property type="nucleotide sequence ID" value="NZ_CP034587.1"/>
</dbReference>
<proteinExistence type="predicted"/>
<gene>
    <name evidence="2" type="ORF">EKH77_08715</name>
</gene>
<sequence length="63" mass="7235">MDGGDVRPGDECRKKRAPFKPKDSGLRFGFEGARGWAAAHVERNPSHTAFREAMDRYWRATRK</sequence>
<dbReference type="OrthoDB" id="4236662at2"/>
<evidence type="ECO:0000259" key="1">
    <source>
        <dbReference type="Pfam" id="PF25232"/>
    </source>
</evidence>
<evidence type="ECO:0000313" key="2">
    <source>
        <dbReference type="EMBL" id="AZQ71284.1"/>
    </source>
</evidence>
<dbReference type="InterPro" id="IPR057170">
    <property type="entry name" value="DUF7848"/>
</dbReference>
<protein>
    <recommendedName>
        <fullName evidence="1">DUF7848 domain-containing protein</fullName>
    </recommendedName>
</protein>
<reference evidence="2 3" key="1">
    <citation type="submission" date="2018-12" db="EMBL/GenBank/DDBJ databases">
        <title>The whole draft genome of Streptomyce luteoverticillatus CGMCC 15060.</title>
        <authorList>
            <person name="Feng Z."/>
            <person name="Chen G."/>
            <person name="Zhang J."/>
            <person name="Zhu H."/>
            <person name="Yu X."/>
            <person name="Zhang W."/>
            <person name="Zhang X."/>
        </authorList>
    </citation>
    <scope>NUCLEOTIDE SEQUENCE [LARGE SCALE GENOMIC DNA]</scope>
    <source>
        <strain evidence="2 3">CGMCC 15060</strain>
    </source>
</reference>
<accession>A0A3Q9FSW5</accession>
<dbReference type="Pfam" id="PF25232">
    <property type="entry name" value="DUF7848"/>
    <property type="match status" value="1"/>
</dbReference>
<dbReference type="Proteomes" id="UP000267900">
    <property type="component" value="Chromosome"/>
</dbReference>
<name>A0A3Q9FSW5_STRLT</name>
<dbReference type="AlphaFoldDB" id="A0A3Q9FSW5"/>
<organism evidence="2 3">
    <name type="scientific">Streptomyces luteoverticillatus</name>
    <name type="common">Streptoverticillium luteoverticillatus</name>
    <dbReference type="NCBI Taxonomy" id="66425"/>
    <lineage>
        <taxon>Bacteria</taxon>
        <taxon>Bacillati</taxon>
        <taxon>Actinomycetota</taxon>
        <taxon>Actinomycetes</taxon>
        <taxon>Kitasatosporales</taxon>
        <taxon>Streptomycetaceae</taxon>
        <taxon>Streptomyces</taxon>
    </lineage>
</organism>
<feature type="domain" description="DUF7848" evidence="1">
    <location>
        <begin position="28"/>
        <end position="62"/>
    </location>
</feature>